<feature type="region of interest" description="Disordered" evidence="1">
    <location>
        <begin position="1"/>
        <end position="130"/>
    </location>
</feature>
<evidence type="ECO:0000313" key="3">
    <source>
        <dbReference type="Proteomes" id="UP001174934"/>
    </source>
</evidence>
<organism evidence="2 3">
    <name type="scientific">Bombardia bombarda</name>
    <dbReference type="NCBI Taxonomy" id="252184"/>
    <lineage>
        <taxon>Eukaryota</taxon>
        <taxon>Fungi</taxon>
        <taxon>Dikarya</taxon>
        <taxon>Ascomycota</taxon>
        <taxon>Pezizomycotina</taxon>
        <taxon>Sordariomycetes</taxon>
        <taxon>Sordariomycetidae</taxon>
        <taxon>Sordariales</taxon>
        <taxon>Lasiosphaeriaceae</taxon>
        <taxon>Bombardia</taxon>
    </lineage>
</organism>
<evidence type="ECO:0000313" key="2">
    <source>
        <dbReference type="EMBL" id="KAK0624914.1"/>
    </source>
</evidence>
<dbReference type="AlphaFoldDB" id="A0AA39X0A1"/>
<evidence type="ECO:0000256" key="1">
    <source>
        <dbReference type="SAM" id="MobiDB-lite"/>
    </source>
</evidence>
<feature type="compositionally biased region" description="Basic residues" evidence="1">
    <location>
        <begin position="107"/>
        <end position="117"/>
    </location>
</feature>
<feature type="compositionally biased region" description="Basic and acidic residues" evidence="1">
    <location>
        <begin position="118"/>
        <end position="127"/>
    </location>
</feature>
<feature type="compositionally biased region" description="Basic residues" evidence="1">
    <location>
        <begin position="75"/>
        <end position="98"/>
    </location>
</feature>
<name>A0AA39X0A1_9PEZI</name>
<dbReference type="EMBL" id="JAULSR010000003">
    <property type="protein sequence ID" value="KAK0624914.1"/>
    <property type="molecule type" value="Genomic_DNA"/>
</dbReference>
<accession>A0AA39X0A1</accession>
<feature type="compositionally biased region" description="Basic residues" evidence="1">
    <location>
        <begin position="1"/>
        <end position="12"/>
    </location>
</feature>
<reference evidence="2" key="1">
    <citation type="submission" date="2023-06" db="EMBL/GenBank/DDBJ databases">
        <title>Genome-scale phylogeny and comparative genomics of the fungal order Sordariales.</title>
        <authorList>
            <consortium name="Lawrence Berkeley National Laboratory"/>
            <person name="Hensen N."/>
            <person name="Bonometti L."/>
            <person name="Westerberg I."/>
            <person name="Brannstrom I.O."/>
            <person name="Guillou S."/>
            <person name="Cros-Aarteil S."/>
            <person name="Calhoun S."/>
            <person name="Haridas S."/>
            <person name="Kuo A."/>
            <person name="Mondo S."/>
            <person name="Pangilinan J."/>
            <person name="Riley R."/>
            <person name="LaButti K."/>
            <person name="Andreopoulos B."/>
            <person name="Lipzen A."/>
            <person name="Chen C."/>
            <person name="Yanf M."/>
            <person name="Daum C."/>
            <person name="Ng V."/>
            <person name="Clum A."/>
            <person name="Steindorff A."/>
            <person name="Ohm R."/>
            <person name="Martin F."/>
            <person name="Silar P."/>
            <person name="Natvig D."/>
            <person name="Lalanne C."/>
            <person name="Gautier V."/>
            <person name="Ament-velasquez S.L."/>
            <person name="Kruys A."/>
            <person name="Hutchinson M.I."/>
            <person name="Powell A.J."/>
            <person name="Barry K."/>
            <person name="Miller A.N."/>
            <person name="Grigoriev I.V."/>
            <person name="Debuchy R."/>
            <person name="Gladieux P."/>
            <person name="Thoren M.H."/>
            <person name="Johannesson H."/>
        </authorList>
    </citation>
    <scope>NUCLEOTIDE SEQUENCE</scope>
    <source>
        <strain evidence="2">SMH3391-2</strain>
    </source>
</reference>
<protein>
    <submittedName>
        <fullName evidence="2">Uncharacterized protein</fullName>
    </submittedName>
</protein>
<sequence length="213" mass="23704">MSDHRRGRARNSHRYDDYDDGYYNYERQPRHRSLGRQALDKLESAVGISPPSDSGKVVAFREPSPGSLYSADRAARHHGHHSNHGGSHHGHHNHHNNRRAYSTSPPRQHRRHHHSTDHHRDEHDRSRSHVKSNVEVAMEAAAIEAFRIRKEPGSWTGSKGGRVATAALSAAAIGAASESRNPDHEPGKIGKLGTAIGGLMVNRIVNGPRKEMR</sequence>
<dbReference type="Proteomes" id="UP001174934">
    <property type="component" value="Unassembled WGS sequence"/>
</dbReference>
<comment type="caution">
    <text evidence="2">The sequence shown here is derived from an EMBL/GenBank/DDBJ whole genome shotgun (WGS) entry which is preliminary data.</text>
</comment>
<gene>
    <name evidence="2" type="ORF">B0T17DRAFT_590682</name>
</gene>
<proteinExistence type="predicted"/>
<keyword evidence="3" id="KW-1185">Reference proteome</keyword>